<dbReference type="AlphaFoldDB" id="A0A8H4Q268"/>
<keyword evidence="2" id="KW-1185">Reference proteome</keyword>
<dbReference type="Proteomes" id="UP000562929">
    <property type="component" value="Unassembled WGS sequence"/>
</dbReference>
<evidence type="ECO:0000313" key="1">
    <source>
        <dbReference type="EMBL" id="KAF4582766.1"/>
    </source>
</evidence>
<sequence length="170" mass="19324">MIYTIDKPLWKRQFSVLAHDAKTPRLVRLRPSAADKTPLLSLHAGPDTRSPVLATTYIPFLSREFYFSVGGGRWESMESAFGPGPRHRWSWHRASFVWKRTRSVAVEGMTISALSQGNWKLVDARGDVLAVFTNERRCGRCGRLQIRVDYGSDFDDMVLMTLLTVYWSGG</sequence>
<dbReference type="EMBL" id="JAACLJ010000007">
    <property type="protein sequence ID" value="KAF4582766.1"/>
    <property type="molecule type" value="Genomic_DNA"/>
</dbReference>
<proteinExistence type="predicted"/>
<reference evidence="1 2" key="1">
    <citation type="journal article" date="2020" name="G3 (Bethesda)">
        <title>Genetic Underpinnings of Host Manipulation by Ophiocordyceps as Revealed by Comparative Transcriptomics.</title>
        <authorList>
            <person name="Will I."/>
            <person name="Das B."/>
            <person name="Trinh T."/>
            <person name="Brachmann A."/>
            <person name="Ohm R.A."/>
            <person name="de Bekker C."/>
        </authorList>
    </citation>
    <scope>NUCLEOTIDE SEQUENCE [LARGE SCALE GENOMIC DNA]</scope>
    <source>
        <strain evidence="1 2">EC05</strain>
    </source>
</reference>
<protein>
    <submittedName>
        <fullName evidence="1">C6 zinc finger domain protein</fullName>
    </submittedName>
</protein>
<name>A0A8H4Q268_9HYPO</name>
<organism evidence="1 2">
    <name type="scientific">Ophiocordyceps camponoti-floridani</name>
    <dbReference type="NCBI Taxonomy" id="2030778"/>
    <lineage>
        <taxon>Eukaryota</taxon>
        <taxon>Fungi</taxon>
        <taxon>Dikarya</taxon>
        <taxon>Ascomycota</taxon>
        <taxon>Pezizomycotina</taxon>
        <taxon>Sordariomycetes</taxon>
        <taxon>Hypocreomycetidae</taxon>
        <taxon>Hypocreales</taxon>
        <taxon>Ophiocordycipitaceae</taxon>
        <taxon>Ophiocordyceps</taxon>
    </lineage>
</organism>
<evidence type="ECO:0000313" key="2">
    <source>
        <dbReference type="Proteomes" id="UP000562929"/>
    </source>
</evidence>
<comment type="caution">
    <text evidence="1">The sequence shown here is derived from an EMBL/GenBank/DDBJ whole genome shotgun (WGS) entry which is preliminary data.</text>
</comment>
<dbReference type="OrthoDB" id="3431997at2759"/>
<accession>A0A8H4Q268</accession>
<gene>
    <name evidence="1" type="ORF">GQ602_005910</name>
</gene>